<feature type="compositionally biased region" description="Pro residues" evidence="5">
    <location>
        <begin position="151"/>
        <end position="163"/>
    </location>
</feature>
<evidence type="ECO:0000256" key="3">
    <source>
        <dbReference type="ARBA" id="ARBA00022801"/>
    </source>
</evidence>
<feature type="domain" description="Nudix hydrolase" evidence="6">
    <location>
        <begin position="4"/>
        <end position="141"/>
    </location>
</feature>
<dbReference type="PANTHER" id="PTHR43046">
    <property type="entry name" value="GDP-MANNOSE MANNOSYL HYDROLASE"/>
    <property type="match status" value="1"/>
</dbReference>
<dbReference type="PRINTS" id="PR00502">
    <property type="entry name" value="NUDIXFAMILY"/>
</dbReference>
<evidence type="ECO:0000313" key="8">
    <source>
        <dbReference type="Proteomes" id="UP000635996"/>
    </source>
</evidence>
<evidence type="ECO:0000256" key="4">
    <source>
        <dbReference type="RuleBase" id="RU003476"/>
    </source>
</evidence>
<dbReference type="PROSITE" id="PS51462">
    <property type="entry name" value="NUDIX"/>
    <property type="match status" value="1"/>
</dbReference>
<proteinExistence type="inferred from homology"/>
<evidence type="ECO:0000256" key="1">
    <source>
        <dbReference type="ARBA" id="ARBA00001946"/>
    </source>
</evidence>
<dbReference type="InterPro" id="IPR015797">
    <property type="entry name" value="NUDIX_hydrolase-like_dom_sf"/>
</dbReference>
<accession>A0ABX0YW61</accession>
<dbReference type="RefSeq" id="WP_125499354.1">
    <property type="nucleotide sequence ID" value="NZ_BMVZ01000023.1"/>
</dbReference>
<evidence type="ECO:0000313" key="7">
    <source>
        <dbReference type="EMBL" id="NJP16678.1"/>
    </source>
</evidence>
<feature type="region of interest" description="Disordered" evidence="5">
    <location>
        <begin position="142"/>
        <end position="163"/>
    </location>
</feature>
<dbReference type="Gene3D" id="3.90.79.10">
    <property type="entry name" value="Nucleoside Triphosphate Pyrophosphohydrolase"/>
    <property type="match status" value="1"/>
</dbReference>
<gene>
    <name evidence="7" type="ORF">HCJ95_20965</name>
</gene>
<comment type="caution">
    <text evidence="7">The sequence shown here is derived from an EMBL/GenBank/DDBJ whole genome shotgun (WGS) entry which is preliminary data.</text>
</comment>
<dbReference type="EMBL" id="JAATEL010000025">
    <property type="protein sequence ID" value="NJP16678.1"/>
    <property type="molecule type" value="Genomic_DNA"/>
</dbReference>
<dbReference type="PROSITE" id="PS00893">
    <property type="entry name" value="NUDIX_BOX"/>
    <property type="match status" value="1"/>
</dbReference>
<comment type="cofactor">
    <cofactor evidence="1">
        <name>Mg(2+)</name>
        <dbReference type="ChEBI" id="CHEBI:18420"/>
    </cofactor>
</comment>
<protein>
    <submittedName>
        <fullName evidence="7">NUDIX hydrolase</fullName>
    </submittedName>
</protein>
<keyword evidence="8" id="KW-1185">Reference proteome</keyword>
<evidence type="ECO:0000259" key="6">
    <source>
        <dbReference type="PROSITE" id="PS51462"/>
    </source>
</evidence>
<name>A0ABX0YW61_STRTL</name>
<dbReference type="GO" id="GO:0016787">
    <property type="term" value="F:hydrolase activity"/>
    <property type="evidence" value="ECO:0007669"/>
    <property type="project" value="UniProtKB-KW"/>
</dbReference>
<dbReference type="SUPFAM" id="SSF55811">
    <property type="entry name" value="Nudix"/>
    <property type="match status" value="1"/>
</dbReference>
<dbReference type="InterPro" id="IPR020476">
    <property type="entry name" value="Nudix_hydrolase"/>
</dbReference>
<comment type="similarity">
    <text evidence="2 4">Belongs to the Nudix hydrolase family.</text>
</comment>
<organism evidence="7 8">
    <name type="scientific">Streptomyces thermoviolaceus subsp. thermoviolaceus</name>
    <dbReference type="NCBI Taxonomy" id="66860"/>
    <lineage>
        <taxon>Bacteria</taxon>
        <taxon>Bacillati</taxon>
        <taxon>Actinomycetota</taxon>
        <taxon>Actinomycetes</taxon>
        <taxon>Kitasatosporales</taxon>
        <taxon>Streptomycetaceae</taxon>
        <taxon>Streptomyces</taxon>
    </lineage>
</organism>
<dbReference type="PANTHER" id="PTHR43046:SF16">
    <property type="entry name" value="ADP-RIBOSE PYROPHOSPHATASE YJHB-RELATED"/>
    <property type="match status" value="1"/>
</dbReference>
<keyword evidence="3 4" id="KW-0378">Hydrolase</keyword>
<sequence length="163" mass="17983">MRQELRVAAYAVCVQDGSILLARWVAPDGTRHWTLPGGGMEHGEDPYDTVIREVEEETGYTAEPVALLGVDSRRHHRRRRLRSPADHHSLRIVYEAQVVGGELRHETGGSTDRAAWHPLTDVPGLPRVPLVDVGLRLWRERPAAGRTLTPPGAPPAPGSAPHR</sequence>
<evidence type="ECO:0000256" key="5">
    <source>
        <dbReference type="SAM" id="MobiDB-lite"/>
    </source>
</evidence>
<dbReference type="Pfam" id="PF00293">
    <property type="entry name" value="NUDIX"/>
    <property type="match status" value="1"/>
</dbReference>
<dbReference type="InterPro" id="IPR000086">
    <property type="entry name" value="NUDIX_hydrolase_dom"/>
</dbReference>
<dbReference type="CDD" id="cd02883">
    <property type="entry name" value="NUDIX_Hydrolase"/>
    <property type="match status" value="1"/>
</dbReference>
<dbReference type="Proteomes" id="UP000635996">
    <property type="component" value="Unassembled WGS sequence"/>
</dbReference>
<dbReference type="InterPro" id="IPR020084">
    <property type="entry name" value="NUDIX_hydrolase_CS"/>
</dbReference>
<evidence type="ECO:0000256" key="2">
    <source>
        <dbReference type="ARBA" id="ARBA00005582"/>
    </source>
</evidence>
<reference evidence="7 8" key="1">
    <citation type="submission" date="2020-03" db="EMBL/GenBank/DDBJ databases">
        <title>WGS of actinomycetes isolated from Thailand.</title>
        <authorList>
            <person name="Thawai C."/>
        </authorList>
    </citation>
    <scope>NUCLEOTIDE SEQUENCE [LARGE SCALE GENOMIC DNA]</scope>
    <source>
        <strain evidence="7 8">NBRC 13905</strain>
    </source>
</reference>